<protein>
    <submittedName>
        <fullName evidence="1">Uncharacterized protein</fullName>
    </submittedName>
</protein>
<proteinExistence type="predicted"/>
<organism evidence="1 2">
    <name type="scientific">Candidatus Mycoplasma haematobovis</name>
    <dbReference type="NCBI Taxonomy" id="432608"/>
    <lineage>
        <taxon>Bacteria</taxon>
        <taxon>Bacillati</taxon>
        <taxon>Mycoplasmatota</taxon>
        <taxon>Mollicutes</taxon>
        <taxon>Mycoplasmataceae</taxon>
        <taxon>Mycoplasma</taxon>
    </lineage>
</organism>
<name>A0A1A9QES0_9MOLU</name>
<reference evidence="2" key="1">
    <citation type="submission" date="2016-04" db="EMBL/GenBank/DDBJ databases">
        <authorList>
            <person name="Quiroz-Castaneda R.E."/>
            <person name="Martinez-Ocampo F."/>
        </authorList>
    </citation>
    <scope>NUCLEOTIDE SEQUENCE [LARGE SCALE GENOMIC DNA]</scope>
    <source>
        <strain evidence="2">INIFAP01</strain>
    </source>
</reference>
<accession>A0A1A9QES0</accession>
<dbReference type="EMBL" id="LWUJ01000010">
    <property type="protein sequence ID" value="OAL10455.1"/>
    <property type="molecule type" value="Genomic_DNA"/>
</dbReference>
<evidence type="ECO:0000313" key="1">
    <source>
        <dbReference type="EMBL" id="OAL10455.1"/>
    </source>
</evidence>
<sequence length="220" mass="24801">MSATIRGLVGLGALGGVAGGGYLLHRQLSADNIGKKLEANGYKLLSETEDSVWTKILEHYKGRIEAGKKDLQFDDFDGKTPPSNTTDVLKSKCKKVLAEVTGNEENYKKAERWCTLPKPLTEILEKKGYRILKSDAAKDDDPSEWDKKLEAYDKSDETSKKFSDLDLKAPSKNLEKDAKTRNKLKEKCKALKDKKHYEKDFETELDKSILWCAIQVKKAE</sequence>
<dbReference type="RefSeq" id="WP_187149688.1">
    <property type="nucleotide sequence ID" value="NZ_LWUJ01000010.1"/>
</dbReference>
<keyword evidence="2" id="KW-1185">Reference proteome</keyword>
<dbReference type="Proteomes" id="UP000077623">
    <property type="component" value="Unassembled WGS sequence"/>
</dbReference>
<dbReference type="STRING" id="432608.A6V39_00125"/>
<gene>
    <name evidence="1" type="ORF">A6V39_00125</name>
</gene>
<evidence type="ECO:0000313" key="2">
    <source>
        <dbReference type="Proteomes" id="UP000077623"/>
    </source>
</evidence>
<comment type="caution">
    <text evidence="1">The sequence shown here is derived from an EMBL/GenBank/DDBJ whole genome shotgun (WGS) entry which is preliminary data.</text>
</comment>
<dbReference type="AlphaFoldDB" id="A0A1A9QES0"/>